<proteinExistence type="predicted"/>
<sequence>MLEEAFRVLKPGGRFAVSDIVIHGGLPVDLVDTAKFRRDISSWSGCIAGALTDREYHELLSSAGFQDITLEATRHYTLEQLGVTLPVWVQELGQEKAREIVSSFAGTFVRATRPAT</sequence>
<evidence type="ECO:0000313" key="1">
    <source>
        <dbReference type="EMBL" id="CAA9389498.1"/>
    </source>
</evidence>
<dbReference type="AlphaFoldDB" id="A0A6J4NQA2"/>
<dbReference type="InterPro" id="IPR029063">
    <property type="entry name" value="SAM-dependent_MTases_sf"/>
</dbReference>
<organism evidence="1">
    <name type="scientific">uncultured Chloroflexia bacterium</name>
    <dbReference type="NCBI Taxonomy" id="1672391"/>
    <lineage>
        <taxon>Bacteria</taxon>
        <taxon>Bacillati</taxon>
        <taxon>Chloroflexota</taxon>
        <taxon>Chloroflexia</taxon>
        <taxon>environmental samples</taxon>
    </lineage>
</organism>
<gene>
    <name evidence="1" type="ORF">AVDCRST_MAG93-9651</name>
</gene>
<dbReference type="EMBL" id="CADCTR010003242">
    <property type="protein sequence ID" value="CAA9389498.1"/>
    <property type="molecule type" value="Genomic_DNA"/>
</dbReference>
<name>A0A6J4NQA2_9CHLR</name>
<accession>A0A6J4NQA2</accession>
<reference evidence="1" key="1">
    <citation type="submission" date="2020-02" db="EMBL/GenBank/DDBJ databases">
        <authorList>
            <person name="Meier V. D."/>
        </authorList>
    </citation>
    <scope>NUCLEOTIDE SEQUENCE</scope>
    <source>
        <strain evidence="1">AVDCRST_MAG93</strain>
    </source>
</reference>
<dbReference type="Gene3D" id="3.40.50.150">
    <property type="entry name" value="Vaccinia Virus protein VP39"/>
    <property type="match status" value="1"/>
</dbReference>
<protein>
    <recommendedName>
        <fullName evidence="2">Methyltransferase type 11 domain-containing protein</fullName>
    </recommendedName>
</protein>
<dbReference type="SUPFAM" id="SSF53335">
    <property type="entry name" value="S-adenosyl-L-methionine-dependent methyltransferases"/>
    <property type="match status" value="1"/>
</dbReference>
<evidence type="ECO:0008006" key="2">
    <source>
        <dbReference type="Google" id="ProtNLM"/>
    </source>
</evidence>